<dbReference type="KEGG" id="bgoe:IFJ75_14265"/>
<organism evidence="1 2">
    <name type="scientific">Brevundimonas goettingensis</name>
    <dbReference type="NCBI Taxonomy" id="2774190"/>
    <lineage>
        <taxon>Bacteria</taxon>
        <taxon>Pseudomonadati</taxon>
        <taxon>Pseudomonadota</taxon>
        <taxon>Alphaproteobacteria</taxon>
        <taxon>Caulobacterales</taxon>
        <taxon>Caulobacteraceae</taxon>
        <taxon>Brevundimonas</taxon>
    </lineage>
</organism>
<protein>
    <submittedName>
        <fullName evidence="1">Uncharacterized protein</fullName>
    </submittedName>
</protein>
<dbReference type="EMBL" id="CP062222">
    <property type="protein sequence ID" value="QTC90432.1"/>
    <property type="molecule type" value="Genomic_DNA"/>
</dbReference>
<keyword evidence="2" id="KW-1185">Reference proteome</keyword>
<sequence length="83" mass="9580">MEVLQRIRDLAPAHDIVFILEDQPNCDCDDGYLQYGIYRRLHLTAECVRIARSPDFEQALAFLRAEMEAIRDERAGGEVVKSR</sequence>
<evidence type="ECO:0000313" key="2">
    <source>
        <dbReference type="Proteomes" id="UP000663918"/>
    </source>
</evidence>
<evidence type="ECO:0000313" key="1">
    <source>
        <dbReference type="EMBL" id="QTC90432.1"/>
    </source>
</evidence>
<dbReference type="AlphaFoldDB" id="A0A975GUP2"/>
<gene>
    <name evidence="1" type="ORF">IFJ75_14265</name>
</gene>
<dbReference type="Proteomes" id="UP000663918">
    <property type="component" value="Chromosome"/>
</dbReference>
<name>A0A975GUP2_9CAUL</name>
<reference evidence="1" key="1">
    <citation type="submission" date="2020-09" db="EMBL/GenBank/DDBJ databases">
        <title>Brevundimonas sp. LVF2 isolated from a puddle in Goettingen, Germany.</title>
        <authorList>
            <person name="Friedrich I."/>
            <person name="Klassen A."/>
            <person name="Hannes N."/>
            <person name="Schneider D."/>
            <person name="Hertel R."/>
            <person name="Daniel R."/>
        </authorList>
    </citation>
    <scope>NUCLEOTIDE SEQUENCE</scope>
    <source>
        <strain evidence="1">LVF2</strain>
    </source>
</reference>
<dbReference type="RefSeq" id="WP_207868848.1">
    <property type="nucleotide sequence ID" value="NZ_CP062222.1"/>
</dbReference>
<accession>A0A975GUP2</accession>
<proteinExistence type="predicted"/>